<accession>A0A0P0Y5Z6</accession>
<dbReference type="AlphaFoldDB" id="A0A0P0Y5Z6"/>
<dbReference type="SMR" id="A0A0P0Y5Z6"/>
<protein>
    <submittedName>
        <fullName evidence="2">Os12g0103500 protein</fullName>
    </submittedName>
</protein>
<dbReference type="PaxDb" id="39947-A0A0P0Y5Z6"/>
<dbReference type="InterPro" id="IPR036041">
    <property type="entry name" value="Ribosome-inact_prot_sf"/>
</dbReference>
<dbReference type="InterPro" id="IPR001574">
    <property type="entry name" value="Ribosome_inactivat_prot"/>
</dbReference>
<dbReference type="Gramene" id="Os12t0103500-00">
    <property type="protein sequence ID" value="Os12t0103500-00"/>
    <property type="gene ID" value="Os12g0103500"/>
</dbReference>
<gene>
    <name evidence="2" type="ordered locus">Os12g0103500</name>
    <name evidence="2" type="ORF">OSNPB_120103500</name>
</gene>
<keyword evidence="3" id="KW-1185">Reference proteome</keyword>
<dbReference type="GO" id="GO:0017148">
    <property type="term" value="P:negative regulation of translation"/>
    <property type="evidence" value="ECO:0007669"/>
    <property type="project" value="InterPro"/>
</dbReference>
<dbReference type="InParanoid" id="A0A0P0Y5Z6"/>
<evidence type="ECO:0000313" key="3">
    <source>
        <dbReference type="Proteomes" id="UP000059680"/>
    </source>
</evidence>
<reference evidence="2 3" key="2">
    <citation type="journal article" date="2013" name="Plant Cell Physiol.">
        <title>Rice Annotation Project Database (RAP-DB): an integrative and interactive database for rice genomics.</title>
        <authorList>
            <person name="Sakai H."/>
            <person name="Lee S.S."/>
            <person name="Tanaka T."/>
            <person name="Numa H."/>
            <person name="Kim J."/>
            <person name="Kawahara Y."/>
            <person name="Wakimoto H."/>
            <person name="Yang C.C."/>
            <person name="Iwamoto M."/>
            <person name="Abe T."/>
            <person name="Yamada Y."/>
            <person name="Muto A."/>
            <person name="Inokuchi H."/>
            <person name="Ikemura T."/>
            <person name="Matsumoto T."/>
            <person name="Sasaki T."/>
            <person name="Itoh T."/>
        </authorList>
    </citation>
    <scope>NUCLEOTIDE SEQUENCE [LARGE SCALE GENOMIC DNA]</scope>
    <source>
        <strain evidence="3">cv. Nipponbare</strain>
    </source>
</reference>
<organism evidence="2 3">
    <name type="scientific">Oryza sativa subsp. japonica</name>
    <name type="common">Rice</name>
    <dbReference type="NCBI Taxonomy" id="39947"/>
    <lineage>
        <taxon>Eukaryota</taxon>
        <taxon>Viridiplantae</taxon>
        <taxon>Streptophyta</taxon>
        <taxon>Embryophyta</taxon>
        <taxon>Tracheophyta</taxon>
        <taxon>Spermatophyta</taxon>
        <taxon>Magnoliopsida</taxon>
        <taxon>Liliopsida</taxon>
        <taxon>Poales</taxon>
        <taxon>Poaceae</taxon>
        <taxon>BOP clade</taxon>
        <taxon>Oryzoideae</taxon>
        <taxon>Oryzeae</taxon>
        <taxon>Oryzinae</taxon>
        <taxon>Oryza</taxon>
        <taxon>Oryza sativa</taxon>
    </lineage>
</organism>
<reference evidence="2 3" key="3">
    <citation type="journal article" date="2013" name="Rice">
        <title>Improvement of the Oryza sativa Nipponbare reference genome using next generation sequence and optical map data.</title>
        <authorList>
            <person name="Kawahara Y."/>
            <person name="de la Bastide M."/>
            <person name="Hamilton J.P."/>
            <person name="Kanamori H."/>
            <person name="McCombie W.R."/>
            <person name="Ouyang S."/>
            <person name="Schwartz D.C."/>
            <person name="Tanaka T."/>
            <person name="Wu J."/>
            <person name="Zhou S."/>
            <person name="Childs K.L."/>
            <person name="Davidson R.M."/>
            <person name="Lin H."/>
            <person name="Quesada-Ocampo L."/>
            <person name="Vaillancourt B."/>
            <person name="Sakai H."/>
            <person name="Lee S.S."/>
            <person name="Kim J."/>
            <person name="Numa H."/>
            <person name="Itoh T."/>
            <person name="Buell C.R."/>
            <person name="Matsumoto T."/>
        </authorList>
    </citation>
    <scope>NUCLEOTIDE SEQUENCE [LARGE SCALE GENOMIC DNA]</scope>
    <source>
        <strain evidence="3">cv. Nipponbare</strain>
    </source>
</reference>
<sequence>MDDGAAALRRKAREITKEEEDDERLRGEMVSRVRARIRKQQPDESKLDAFSIGVNANVRSYHKLMMKRYRRMKRICCMTLAGAPVTPPTTRRRSPDLKMLPRSTLWASSTQMVLVFNDEHIPTFLTPTVPIAYTSGYMNIAQVRVGYHCLYDIFNVISRYTPESAQEKTNERQRILQCAALMLSESQRFGHVQLLVKRQIHKMMSKKITAKQNKKIHSWGSIARYCISHECKEDVLHHLSTLIVLFNPDQNKYENYKIVGRRKLLSRAAAAAAEAAARAAEAAARPSQAAAAEAEEEEEDDDDDEDEYPWQCQTRAGQELLILLYDKRLRTQGHQERRT</sequence>
<dbReference type="EMBL" id="AP014968">
    <property type="protein sequence ID" value="BAT15468.1"/>
    <property type="molecule type" value="Genomic_DNA"/>
</dbReference>
<dbReference type="Proteomes" id="UP000059680">
    <property type="component" value="Chromosome 12"/>
</dbReference>
<feature type="region of interest" description="Disordered" evidence="1">
    <location>
        <begin position="284"/>
        <end position="310"/>
    </location>
</feature>
<dbReference type="GO" id="GO:0030598">
    <property type="term" value="F:rRNA N-glycosylase activity"/>
    <property type="evidence" value="ECO:0007669"/>
    <property type="project" value="InterPro"/>
</dbReference>
<feature type="compositionally biased region" description="Acidic residues" evidence="1">
    <location>
        <begin position="293"/>
        <end position="308"/>
    </location>
</feature>
<feature type="region of interest" description="Disordered" evidence="1">
    <location>
        <begin position="1"/>
        <end position="24"/>
    </location>
</feature>
<name>A0A0P0Y5Z6_ORYSJ</name>
<dbReference type="Pfam" id="PF00161">
    <property type="entry name" value="RIP"/>
    <property type="match status" value="1"/>
</dbReference>
<evidence type="ECO:0000313" key="2">
    <source>
        <dbReference type="EMBL" id="BAT15468.1"/>
    </source>
</evidence>
<evidence type="ECO:0000256" key="1">
    <source>
        <dbReference type="SAM" id="MobiDB-lite"/>
    </source>
</evidence>
<proteinExistence type="predicted"/>
<dbReference type="SUPFAM" id="SSF56371">
    <property type="entry name" value="Ribosome inactivating proteins (RIP)"/>
    <property type="match status" value="1"/>
</dbReference>
<dbReference type="FunCoup" id="A0A0P0Y5Z6">
    <property type="interactions" value="27"/>
</dbReference>
<reference evidence="3" key="1">
    <citation type="journal article" date="2005" name="Nature">
        <title>The map-based sequence of the rice genome.</title>
        <authorList>
            <consortium name="International rice genome sequencing project (IRGSP)"/>
            <person name="Matsumoto T."/>
            <person name="Wu J."/>
            <person name="Kanamori H."/>
            <person name="Katayose Y."/>
            <person name="Fujisawa M."/>
            <person name="Namiki N."/>
            <person name="Mizuno H."/>
            <person name="Yamamoto K."/>
            <person name="Antonio B.A."/>
            <person name="Baba T."/>
            <person name="Sakata K."/>
            <person name="Nagamura Y."/>
            <person name="Aoki H."/>
            <person name="Arikawa K."/>
            <person name="Arita K."/>
            <person name="Bito T."/>
            <person name="Chiden Y."/>
            <person name="Fujitsuka N."/>
            <person name="Fukunaka R."/>
            <person name="Hamada M."/>
            <person name="Harada C."/>
            <person name="Hayashi A."/>
            <person name="Hijishita S."/>
            <person name="Honda M."/>
            <person name="Hosokawa S."/>
            <person name="Ichikawa Y."/>
            <person name="Idonuma A."/>
            <person name="Iijima M."/>
            <person name="Ikeda M."/>
            <person name="Ikeno M."/>
            <person name="Ito K."/>
            <person name="Ito S."/>
            <person name="Ito T."/>
            <person name="Ito Y."/>
            <person name="Ito Y."/>
            <person name="Iwabuchi A."/>
            <person name="Kamiya K."/>
            <person name="Karasawa W."/>
            <person name="Kurita K."/>
            <person name="Katagiri S."/>
            <person name="Kikuta A."/>
            <person name="Kobayashi H."/>
            <person name="Kobayashi N."/>
            <person name="Machita K."/>
            <person name="Maehara T."/>
            <person name="Masukawa M."/>
            <person name="Mizubayashi T."/>
            <person name="Mukai Y."/>
            <person name="Nagasaki H."/>
            <person name="Nagata Y."/>
            <person name="Naito S."/>
            <person name="Nakashima M."/>
            <person name="Nakama Y."/>
            <person name="Nakamichi Y."/>
            <person name="Nakamura M."/>
            <person name="Meguro A."/>
            <person name="Negishi M."/>
            <person name="Ohta I."/>
            <person name="Ohta T."/>
            <person name="Okamoto M."/>
            <person name="Ono N."/>
            <person name="Saji S."/>
            <person name="Sakaguchi M."/>
            <person name="Sakai K."/>
            <person name="Shibata M."/>
            <person name="Shimokawa T."/>
            <person name="Song J."/>
            <person name="Takazaki Y."/>
            <person name="Terasawa K."/>
            <person name="Tsugane M."/>
            <person name="Tsuji K."/>
            <person name="Ueda S."/>
            <person name="Waki K."/>
            <person name="Yamagata H."/>
            <person name="Yamamoto M."/>
            <person name="Yamamoto S."/>
            <person name="Yamane H."/>
            <person name="Yoshiki S."/>
            <person name="Yoshihara R."/>
            <person name="Yukawa K."/>
            <person name="Zhong H."/>
            <person name="Yano M."/>
            <person name="Yuan Q."/>
            <person name="Ouyang S."/>
            <person name="Liu J."/>
            <person name="Jones K.M."/>
            <person name="Gansberger K."/>
            <person name="Moffat K."/>
            <person name="Hill J."/>
            <person name="Bera J."/>
            <person name="Fadrosh D."/>
            <person name="Jin S."/>
            <person name="Johri S."/>
            <person name="Kim M."/>
            <person name="Overton L."/>
            <person name="Reardon M."/>
            <person name="Tsitrin T."/>
            <person name="Vuong H."/>
            <person name="Weaver B."/>
            <person name="Ciecko A."/>
            <person name="Tallon L."/>
            <person name="Jackson J."/>
            <person name="Pai G."/>
            <person name="Aken S.V."/>
            <person name="Utterback T."/>
            <person name="Reidmuller S."/>
            <person name="Feldblyum T."/>
            <person name="Hsiao J."/>
            <person name="Zismann V."/>
            <person name="Iobst S."/>
            <person name="de Vazeille A.R."/>
            <person name="Buell C.R."/>
            <person name="Ying K."/>
            <person name="Li Y."/>
            <person name="Lu T."/>
            <person name="Huang Y."/>
            <person name="Zhao Q."/>
            <person name="Feng Q."/>
            <person name="Zhang L."/>
            <person name="Zhu J."/>
            <person name="Weng Q."/>
            <person name="Mu J."/>
            <person name="Lu Y."/>
            <person name="Fan D."/>
            <person name="Liu Y."/>
            <person name="Guan J."/>
            <person name="Zhang Y."/>
            <person name="Yu S."/>
            <person name="Liu X."/>
            <person name="Zhang Y."/>
            <person name="Hong G."/>
            <person name="Han B."/>
            <person name="Choisne N."/>
            <person name="Demange N."/>
            <person name="Orjeda G."/>
            <person name="Samain S."/>
            <person name="Cattolico L."/>
            <person name="Pelletier E."/>
            <person name="Couloux A."/>
            <person name="Segurens B."/>
            <person name="Wincker P."/>
            <person name="D'Hont A."/>
            <person name="Scarpelli C."/>
            <person name="Weissenbach J."/>
            <person name="Salanoubat M."/>
            <person name="Quetier F."/>
            <person name="Yu Y."/>
            <person name="Kim H.R."/>
            <person name="Rambo T."/>
            <person name="Currie J."/>
            <person name="Collura K."/>
            <person name="Luo M."/>
            <person name="Yang T."/>
            <person name="Ammiraju J.S.S."/>
            <person name="Engler F."/>
            <person name="Soderlund C."/>
            <person name="Wing R.A."/>
            <person name="Palmer L.E."/>
            <person name="de la Bastide M."/>
            <person name="Spiegel L."/>
            <person name="Nascimento L."/>
            <person name="Zutavern T."/>
            <person name="O'Shaughnessy A."/>
            <person name="Dike S."/>
            <person name="Dedhia N."/>
            <person name="Preston R."/>
            <person name="Balija V."/>
            <person name="McCombie W.R."/>
            <person name="Chow T."/>
            <person name="Chen H."/>
            <person name="Chung M."/>
            <person name="Chen C."/>
            <person name="Shaw J."/>
            <person name="Wu H."/>
            <person name="Hsiao K."/>
            <person name="Chao Y."/>
            <person name="Chu M."/>
            <person name="Cheng C."/>
            <person name="Hour A."/>
            <person name="Lee P."/>
            <person name="Lin S."/>
            <person name="Lin Y."/>
            <person name="Liou J."/>
            <person name="Liu S."/>
            <person name="Hsing Y."/>
            <person name="Raghuvanshi S."/>
            <person name="Mohanty A."/>
            <person name="Bharti A.K."/>
            <person name="Gaur A."/>
            <person name="Gupta V."/>
            <person name="Kumar D."/>
            <person name="Ravi V."/>
            <person name="Vij S."/>
            <person name="Kapur A."/>
            <person name="Khurana P."/>
            <person name="Khurana P."/>
            <person name="Khurana J.P."/>
            <person name="Tyagi A.K."/>
            <person name="Gaikwad K."/>
            <person name="Singh A."/>
            <person name="Dalal V."/>
            <person name="Srivastava S."/>
            <person name="Dixit A."/>
            <person name="Pal A.K."/>
            <person name="Ghazi I.A."/>
            <person name="Yadav M."/>
            <person name="Pandit A."/>
            <person name="Bhargava A."/>
            <person name="Sureshbabu K."/>
            <person name="Batra K."/>
            <person name="Sharma T.R."/>
            <person name="Mohapatra T."/>
            <person name="Singh N.K."/>
            <person name="Messing J."/>
            <person name="Nelson A.B."/>
            <person name="Fuks G."/>
            <person name="Kavchok S."/>
            <person name="Keizer G."/>
            <person name="Linton E."/>
            <person name="Llaca V."/>
            <person name="Song R."/>
            <person name="Tanyolac B."/>
            <person name="Young S."/>
            <person name="Ho-Il K."/>
            <person name="Hahn J.H."/>
            <person name="Sangsakoo G."/>
            <person name="Vanavichit A."/>
            <person name="de Mattos Luiz.A.T."/>
            <person name="Zimmer P.D."/>
            <person name="Malone G."/>
            <person name="Dellagostin O."/>
            <person name="de Oliveira A.C."/>
            <person name="Bevan M."/>
            <person name="Bancroft I."/>
            <person name="Minx P."/>
            <person name="Cordum H."/>
            <person name="Wilson R."/>
            <person name="Cheng Z."/>
            <person name="Jin W."/>
            <person name="Jiang J."/>
            <person name="Leong S.A."/>
            <person name="Iwama H."/>
            <person name="Gojobori T."/>
            <person name="Itoh T."/>
            <person name="Niimura Y."/>
            <person name="Fujii Y."/>
            <person name="Habara T."/>
            <person name="Sakai H."/>
            <person name="Sato Y."/>
            <person name="Wilson G."/>
            <person name="Kumar K."/>
            <person name="McCouch S."/>
            <person name="Juretic N."/>
            <person name="Hoen D."/>
            <person name="Wright S."/>
            <person name="Bruskiewich R."/>
            <person name="Bureau T."/>
            <person name="Miyao A."/>
            <person name="Hirochika H."/>
            <person name="Nishikawa T."/>
            <person name="Kadowaki K."/>
            <person name="Sugiura M."/>
            <person name="Burr B."/>
            <person name="Sasaki T."/>
        </authorList>
    </citation>
    <scope>NUCLEOTIDE SEQUENCE [LARGE SCALE GENOMIC DNA]</scope>
    <source>
        <strain evidence="3">cv. Nipponbare</strain>
    </source>
</reference>